<dbReference type="OrthoDB" id="9809324at2"/>
<dbReference type="EMBL" id="MIEK01000067">
    <property type="protein sequence ID" value="OEH80994.1"/>
    <property type="molecule type" value="Genomic_DNA"/>
</dbReference>
<proteinExistence type="predicted"/>
<dbReference type="InterPro" id="IPR003959">
    <property type="entry name" value="ATPase_AAA_core"/>
</dbReference>
<keyword evidence="3" id="KW-1185">Reference proteome</keyword>
<protein>
    <submittedName>
        <fullName evidence="2">Chromosome segregation protein SMC</fullName>
    </submittedName>
</protein>
<evidence type="ECO:0000313" key="2">
    <source>
        <dbReference type="EMBL" id="OEH80994.1"/>
    </source>
</evidence>
<dbReference type="InterPro" id="IPR027417">
    <property type="entry name" value="P-loop_NTPase"/>
</dbReference>
<dbReference type="GO" id="GO:0016887">
    <property type="term" value="F:ATP hydrolysis activity"/>
    <property type="evidence" value="ECO:0007669"/>
    <property type="project" value="InterPro"/>
</dbReference>
<sequence>MIKYFEVQGFKSFSKKISIDFSDVGDYQFNQKQCIKENMLNKIIVYGKNAVGKSNLGLAIFDITAHLVDKNIGKDLYDYYLNADSYTEYATFRYNFIFDNDELEYVYRKDNVDNLLFEKVSINGDLLFSYDFSNMQGDFTEISKQFPSLNFEFNRADISILRYIVNNSIIHKDHILKRTVDFVSNMLWVRSLDQLRFVGHKTSAKDYRTFIFEDNNLEEFKKLLTVAGINENIIIRTDPTGELGLYFEKNELLPFFKVASNGTKALYSIFYWLKTSRDISFFCIDEFDAYYHFELSETLVRLLEREYSFQMILTTHNTNLLSNSIMRPDCYFILTPTSLTPFFKATNRELKEGHNLEKLYMSGEFGG</sequence>
<name>A0A1E5KSZ3_9ENTE</name>
<dbReference type="Gene3D" id="3.40.50.300">
    <property type="entry name" value="P-loop containing nucleotide triphosphate hydrolases"/>
    <property type="match status" value="1"/>
</dbReference>
<reference evidence="2 3" key="1">
    <citation type="submission" date="2016-09" db="EMBL/GenBank/DDBJ databases">
        <authorList>
            <person name="Capua I."/>
            <person name="De Benedictis P."/>
            <person name="Joannis T."/>
            <person name="Lombin L.H."/>
            <person name="Cattoli G."/>
        </authorList>
    </citation>
    <scope>NUCLEOTIDE SEQUENCE [LARGE SCALE GENOMIC DNA]</scope>
    <source>
        <strain evidence="2 3">LMG 25899</strain>
    </source>
</reference>
<evidence type="ECO:0000259" key="1">
    <source>
        <dbReference type="Pfam" id="PF13304"/>
    </source>
</evidence>
<dbReference type="AlphaFoldDB" id="A0A1E5KSZ3"/>
<dbReference type="PANTHER" id="PTHR40396:SF1">
    <property type="entry name" value="ATPASE AAA-TYPE CORE DOMAIN-CONTAINING PROTEIN"/>
    <property type="match status" value="1"/>
</dbReference>
<dbReference type="GO" id="GO:0005524">
    <property type="term" value="F:ATP binding"/>
    <property type="evidence" value="ECO:0007669"/>
    <property type="project" value="InterPro"/>
</dbReference>
<gene>
    <name evidence="2" type="ORF">BCR26_05620</name>
</gene>
<evidence type="ECO:0000313" key="3">
    <source>
        <dbReference type="Proteomes" id="UP000095256"/>
    </source>
</evidence>
<dbReference type="STRING" id="762845.BCR26_05620"/>
<accession>A0A1E5KSZ3</accession>
<dbReference type="RefSeq" id="WP_069699981.1">
    <property type="nucleotide sequence ID" value="NZ_JAGGMA010000005.1"/>
</dbReference>
<organism evidence="2 3">
    <name type="scientific">Enterococcus rivorum</name>
    <dbReference type="NCBI Taxonomy" id="762845"/>
    <lineage>
        <taxon>Bacteria</taxon>
        <taxon>Bacillati</taxon>
        <taxon>Bacillota</taxon>
        <taxon>Bacilli</taxon>
        <taxon>Lactobacillales</taxon>
        <taxon>Enterococcaceae</taxon>
        <taxon>Enterococcus</taxon>
    </lineage>
</organism>
<dbReference type="SUPFAM" id="SSF52540">
    <property type="entry name" value="P-loop containing nucleoside triphosphate hydrolases"/>
    <property type="match status" value="1"/>
</dbReference>
<dbReference type="Proteomes" id="UP000095256">
    <property type="component" value="Unassembled WGS sequence"/>
</dbReference>
<feature type="domain" description="ATPase AAA-type core" evidence="1">
    <location>
        <begin position="44"/>
        <end position="322"/>
    </location>
</feature>
<dbReference type="Pfam" id="PF13304">
    <property type="entry name" value="AAA_21"/>
    <property type="match status" value="1"/>
</dbReference>
<dbReference type="PANTHER" id="PTHR40396">
    <property type="entry name" value="ATPASE-LIKE PROTEIN"/>
    <property type="match status" value="1"/>
</dbReference>
<comment type="caution">
    <text evidence="2">The sequence shown here is derived from an EMBL/GenBank/DDBJ whole genome shotgun (WGS) entry which is preliminary data.</text>
</comment>